<dbReference type="InterPro" id="IPR036286">
    <property type="entry name" value="LexA/Signal_pep-like_sf"/>
</dbReference>
<gene>
    <name evidence="5" type="ORF">FH610_012025</name>
</gene>
<dbReference type="GO" id="GO:0005886">
    <property type="term" value="C:plasma membrane"/>
    <property type="evidence" value="ECO:0007669"/>
    <property type="project" value="UniProtKB-SubCell"/>
</dbReference>
<dbReference type="SUPFAM" id="SSF51306">
    <property type="entry name" value="LexA/Signal peptidase"/>
    <property type="match status" value="1"/>
</dbReference>
<dbReference type="GO" id="GO:0004252">
    <property type="term" value="F:serine-type endopeptidase activity"/>
    <property type="evidence" value="ECO:0007669"/>
    <property type="project" value="InterPro"/>
</dbReference>
<comment type="subcellular location">
    <subcellularLocation>
        <location evidence="1">Cell membrane</location>
        <topology evidence="1">Single-pass type II membrane protein</topology>
    </subcellularLocation>
</comment>
<dbReference type="PANTHER" id="PTHR43390">
    <property type="entry name" value="SIGNAL PEPTIDASE I"/>
    <property type="match status" value="1"/>
</dbReference>
<dbReference type="GO" id="GO:0006465">
    <property type="term" value="P:signal peptide processing"/>
    <property type="evidence" value="ECO:0007669"/>
    <property type="project" value="InterPro"/>
</dbReference>
<evidence type="ECO:0000313" key="5">
    <source>
        <dbReference type="EMBL" id="KAB8185656.1"/>
    </source>
</evidence>
<dbReference type="PANTHER" id="PTHR43390:SF1">
    <property type="entry name" value="CHLOROPLAST PROCESSING PEPTIDASE"/>
    <property type="match status" value="1"/>
</dbReference>
<name>A0A5N6BYQ1_9ACTN</name>
<dbReference type="Proteomes" id="UP000313066">
    <property type="component" value="Unassembled WGS sequence"/>
</dbReference>
<dbReference type="InterPro" id="IPR000223">
    <property type="entry name" value="Pept_S26A_signal_pept_1"/>
</dbReference>
<dbReference type="CDD" id="cd06530">
    <property type="entry name" value="S26_SPase_I"/>
    <property type="match status" value="1"/>
</dbReference>
<dbReference type="Pfam" id="PF10502">
    <property type="entry name" value="Peptidase_S26"/>
    <property type="match status" value="2"/>
</dbReference>
<reference evidence="5 6" key="1">
    <citation type="submission" date="2019-10" db="EMBL/GenBank/DDBJ databases">
        <title>Nonomuraea sp. nov., isolated from Phyllanthus amarus.</title>
        <authorList>
            <person name="Klykleung N."/>
            <person name="Tanasupawat S."/>
        </authorList>
    </citation>
    <scope>NUCLEOTIDE SEQUENCE [LARGE SCALE GENOMIC DNA]</scope>
    <source>
        <strain evidence="5 6">CR1-09</strain>
    </source>
</reference>
<dbReference type="Gene3D" id="2.10.109.10">
    <property type="entry name" value="Umud Fragment, subunit A"/>
    <property type="match status" value="1"/>
</dbReference>
<accession>A0A5N6BYQ1</accession>
<evidence type="ECO:0000313" key="6">
    <source>
        <dbReference type="Proteomes" id="UP000313066"/>
    </source>
</evidence>
<dbReference type="AlphaFoldDB" id="A0A5N6BYQ1"/>
<evidence type="ECO:0000256" key="2">
    <source>
        <dbReference type="ARBA" id="ARBA00009370"/>
    </source>
</evidence>
<evidence type="ECO:0000256" key="3">
    <source>
        <dbReference type="PIRSR" id="PIRSR600223-1"/>
    </source>
</evidence>
<dbReference type="EMBL" id="VDMA02000005">
    <property type="protein sequence ID" value="KAB8185656.1"/>
    <property type="molecule type" value="Genomic_DNA"/>
</dbReference>
<evidence type="ECO:0000259" key="4">
    <source>
        <dbReference type="Pfam" id="PF10502"/>
    </source>
</evidence>
<proteinExistence type="inferred from homology"/>
<comment type="similarity">
    <text evidence="2">Belongs to the peptidase S26 family.</text>
</comment>
<sequence length="135" mass="14203">MVSVSGDSMRPTYRSGDRVLVRRVPAGRLRREDVVLADVAGLVVERAGLMPSQVTVDPGAGYVVKRVAAIPGDPVPAEVPRQADETAVPRGAFVLLGDNAGHSMDSRHFGYVPAAGLVGKVVRVLPARAPGARRD</sequence>
<feature type="domain" description="Peptidase S26" evidence="4">
    <location>
        <begin position="2"/>
        <end position="75"/>
    </location>
</feature>
<protein>
    <submittedName>
        <fullName evidence="5">S26 family signal peptidase</fullName>
    </submittedName>
</protein>
<evidence type="ECO:0000256" key="1">
    <source>
        <dbReference type="ARBA" id="ARBA00004401"/>
    </source>
</evidence>
<feature type="active site" evidence="3">
    <location>
        <position position="65"/>
    </location>
</feature>
<dbReference type="PRINTS" id="PR00727">
    <property type="entry name" value="LEADERPTASE"/>
</dbReference>
<comment type="caution">
    <text evidence="5">The sequence shown here is derived from an EMBL/GenBank/DDBJ whole genome shotgun (WGS) entry which is preliminary data.</text>
</comment>
<dbReference type="InterPro" id="IPR019533">
    <property type="entry name" value="Peptidase_S26"/>
</dbReference>
<feature type="active site" evidence="3">
    <location>
        <position position="8"/>
    </location>
</feature>
<organism evidence="5 6">
    <name type="scientific">Microbispora catharanthi</name>
    <dbReference type="NCBI Taxonomy" id="1712871"/>
    <lineage>
        <taxon>Bacteria</taxon>
        <taxon>Bacillati</taxon>
        <taxon>Actinomycetota</taxon>
        <taxon>Actinomycetes</taxon>
        <taxon>Streptosporangiales</taxon>
        <taxon>Streptosporangiaceae</taxon>
        <taxon>Microbispora</taxon>
    </lineage>
</organism>
<feature type="domain" description="Peptidase S26" evidence="4">
    <location>
        <begin position="81"/>
        <end position="122"/>
    </location>
</feature>
<keyword evidence="6" id="KW-1185">Reference proteome</keyword>